<protein>
    <submittedName>
        <fullName evidence="6">S locus protein 11-4</fullName>
    </submittedName>
</protein>
<dbReference type="AlphaFoldDB" id="Q6L8S5"/>
<evidence type="ECO:0000313" key="6">
    <source>
        <dbReference type="EMBL" id="BAD19026.1"/>
    </source>
</evidence>
<evidence type="ECO:0000256" key="2">
    <source>
        <dbReference type="ARBA" id="ARBA00006722"/>
    </source>
</evidence>
<dbReference type="InterPro" id="IPR010682">
    <property type="entry name" value="SCRL"/>
</dbReference>
<keyword evidence="3" id="KW-0964">Secreted</keyword>
<keyword evidence="5" id="KW-1015">Disulfide bond</keyword>
<reference evidence="6" key="1">
    <citation type="journal article" date="2004" name="Sex. Plant Reprod.">
        <title>Distribution of similar self-incompatibility (S) haplotypes in different genera, Raphanus and Brassica.</title>
        <authorList>
            <person name="Okamoto S."/>
            <person name="Sato Y."/>
            <person name="Sakamoto K."/>
            <person name="Nishio T."/>
        </authorList>
    </citation>
    <scope>NUCLEOTIDE SEQUENCE</scope>
</reference>
<dbReference type="EMBL" id="AB114838">
    <property type="protein sequence ID" value="BAD19026.1"/>
    <property type="molecule type" value="mRNA"/>
</dbReference>
<comment type="subcellular location">
    <subcellularLocation>
        <location evidence="1">Secreted</location>
    </subcellularLocation>
</comment>
<dbReference type="GO" id="GO:0007165">
    <property type="term" value="P:signal transduction"/>
    <property type="evidence" value="ECO:0007669"/>
    <property type="project" value="InterPro"/>
</dbReference>
<dbReference type="SUPFAM" id="SSF57095">
    <property type="entry name" value="Scorpion toxin-like"/>
    <property type="match status" value="1"/>
</dbReference>
<organism evidence="6">
    <name type="scientific">Raphanus sativus</name>
    <name type="common">Radish</name>
    <name type="synonym">Raphanus raphanistrum var. sativus</name>
    <dbReference type="NCBI Taxonomy" id="3726"/>
    <lineage>
        <taxon>Eukaryota</taxon>
        <taxon>Viridiplantae</taxon>
        <taxon>Streptophyta</taxon>
        <taxon>Embryophyta</taxon>
        <taxon>Tracheophyta</taxon>
        <taxon>Spermatophyta</taxon>
        <taxon>Magnoliopsida</taxon>
        <taxon>eudicotyledons</taxon>
        <taxon>Gunneridae</taxon>
        <taxon>Pentapetalae</taxon>
        <taxon>rosids</taxon>
        <taxon>malvids</taxon>
        <taxon>Brassicales</taxon>
        <taxon>Brassicaceae</taxon>
        <taxon>Brassiceae</taxon>
        <taxon>Raphanus</taxon>
    </lineage>
</organism>
<sequence>IQGFGMRGKCGDFGAKKCESLYLADKGKKPSGCKCTDSPNNNYVCDCK</sequence>
<feature type="non-terminal residue" evidence="6">
    <location>
        <position position="1"/>
    </location>
</feature>
<evidence type="ECO:0000256" key="5">
    <source>
        <dbReference type="ARBA" id="ARBA00023157"/>
    </source>
</evidence>
<dbReference type="GO" id="GO:0005576">
    <property type="term" value="C:extracellular region"/>
    <property type="evidence" value="ECO:0007669"/>
    <property type="project" value="UniProtKB-SubCell"/>
</dbReference>
<evidence type="ECO:0000256" key="4">
    <source>
        <dbReference type="ARBA" id="ARBA00022729"/>
    </source>
</evidence>
<keyword evidence="4" id="KW-0732">Signal</keyword>
<accession>Q6L8S5</accession>
<evidence type="ECO:0000256" key="3">
    <source>
        <dbReference type="ARBA" id="ARBA00022525"/>
    </source>
</evidence>
<evidence type="ECO:0000256" key="1">
    <source>
        <dbReference type="ARBA" id="ARBA00004613"/>
    </source>
</evidence>
<dbReference type="InterPro" id="IPR036574">
    <property type="entry name" value="Scorpion_toxin-like_sf"/>
</dbReference>
<proteinExistence type="evidence at transcript level"/>
<dbReference type="Pfam" id="PF06876">
    <property type="entry name" value="SCRL"/>
    <property type="match status" value="1"/>
</dbReference>
<comment type="similarity">
    <text evidence="2">Belongs to the DEFL family.</text>
</comment>
<gene>
    <name evidence="6" type="primary">SP11-4</name>
</gene>
<name>Q6L8S5_RAPSA</name>